<evidence type="ECO:0000256" key="6">
    <source>
        <dbReference type="ARBA" id="ARBA00023136"/>
    </source>
</evidence>
<evidence type="ECO:0000313" key="10">
    <source>
        <dbReference type="Proteomes" id="UP000806542"/>
    </source>
</evidence>
<dbReference type="EMBL" id="JADCKB010000018">
    <property type="protein sequence ID" value="MBE5040569.1"/>
    <property type="molecule type" value="Genomic_DNA"/>
</dbReference>
<keyword evidence="5 7" id="KW-1133">Transmembrane helix</keyword>
<keyword evidence="6 7" id="KW-0472">Membrane</keyword>
<feature type="transmembrane region" description="Helical" evidence="7">
    <location>
        <begin position="140"/>
        <end position="162"/>
    </location>
</feature>
<dbReference type="InterPro" id="IPR000515">
    <property type="entry name" value="MetI-like"/>
</dbReference>
<feature type="transmembrane region" description="Helical" evidence="7">
    <location>
        <begin position="108"/>
        <end position="128"/>
    </location>
</feature>
<comment type="similarity">
    <text evidence="7">Belongs to the binding-protein-dependent transport system permease family.</text>
</comment>
<dbReference type="CDD" id="cd06261">
    <property type="entry name" value="TM_PBP2"/>
    <property type="match status" value="1"/>
</dbReference>
<feature type="transmembrane region" description="Helical" evidence="7">
    <location>
        <begin position="12"/>
        <end position="35"/>
    </location>
</feature>
<gene>
    <name evidence="9" type="ORF">INF28_08860</name>
</gene>
<keyword evidence="2 7" id="KW-0813">Transport</keyword>
<dbReference type="Pfam" id="PF00528">
    <property type="entry name" value="BPD_transp_1"/>
    <property type="match status" value="1"/>
</dbReference>
<feature type="transmembrane region" description="Helical" evidence="7">
    <location>
        <begin position="183"/>
        <end position="208"/>
    </location>
</feature>
<protein>
    <submittedName>
        <fullName evidence="9">Carbohydrate ABC transporter permease</fullName>
    </submittedName>
</protein>
<dbReference type="PANTHER" id="PTHR43744:SF9">
    <property type="entry name" value="POLYGALACTURONAN_RHAMNOGALACTURONAN TRANSPORT SYSTEM PERMEASE PROTEIN YTCP"/>
    <property type="match status" value="1"/>
</dbReference>
<feature type="transmembrane region" description="Helical" evidence="7">
    <location>
        <begin position="72"/>
        <end position="96"/>
    </location>
</feature>
<feature type="domain" description="ABC transmembrane type-1" evidence="8">
    <location>
        <begin position="69"/>
        <end position="280"/>
    </location>
</feature>
<organism evidence="9 10">
    <name type="scientific">Ructibacterium gallinarum</name>
    <dbReference type="NCBI Taxonomy" id="2779355"/>
    <lineage>
        <taxon>Bacteria</taxon>
        <taxon>Bacillati</taxon>
        <taxon>Bacillota</taxon>
        <taxon>Clostridia</taxon>
        <taxon>Eubacteriales</taxon>
        <taxon>Oscillospiraceae</taxon>
        <taxon>Ructibacterium</taxon>
    </lineage>
</organism>
<evidence type="ECO:0000256" key="7">
    <source>
        <dbReference type="RuleBase" id="RU363032"/>
    </source>
</evidence>
<proteinExistence type="inferred from homology"/>
<comment type="subcellular location">
    <subcellularLocation>
        <location evidence="1 7">Cell membrane</location>
        <topology evidence="1 7">Multi-pass membrane protein</topology>
    </subcellularLocation>
</comment>
<evidence type="ECO:0000256" key="4">
    <source>
        <dbReference type="ARBA" id="ARBA00022692"/>
    </source>
</evidence>
<dbReference type="Proteomes" id="UP000806542">
    <property type="component" value="Unassembled WGS sequence"/>
</dbReference>
<dbReference type="InterPro" id="IPR035906">
    <property type="entry name" value="MetI-like_sf"/>
</dbReference>
<evidence type="ECO:0000313" key="9">
    <source>
        <dbReference type="EMBL" id="MBE5040569.1"/>
    </source>
</evidence>
<dbReference type="AlphaFoldDB" id="A0A9D5R9J5"/>
<evidence type="ECO:0000256" key="2">
    <source>
        <dbReference type="ARBA" id="ARBA00022448"/>
    </source>
</evidence>
<feature type="transmembrane region" description="Helical" evidence="7">
    <location>
        <begin position="261"/>
        <end position="280"/>
    </location>
</feature>
<comment type="caution">
    <text evidence="9">The sequence shown here is derived from an EMBL/GenBank/DDBJ whole genome shotgun (WGS) entry which is preliminary data.</text>
</comment>
<evidence type="ECO:0000259" key="8">
    <source>
        <dbReference type="PROSITE" id="PS50928"/>
    </source>
</evidence>
<name>A0A9D5R9J5_9FIRM</name>
<dbReference type="GO" id="GO:0005886">
    <property type="term" value="C:plasma membrane"/>
    <property type="evidence" value="ECO:0007669"/>
    <property type="project" value="UniProtKB-SubCell"/>
</dbReference>
<dbReference type="PANTHER" id="PTHR43744">
    <property type="entry name" value="ABC TRANSPORTER PERMEASE PROTEIN MG189-RELATED-RELATED"/>
    <property type="match status" value="1"/>
</dbReference>
<dbReference type="Gene3D" id="1.10.3720.10">
    <property type="entry name" value="MetI-like"/>
    <property type="match status" value="1"/>
</dbReference>
<dbReference type="GO" id="GO:0055085">
    <property type="term" value="P:transmembrane transport"/>
    <property type="evidence" value="ECO:0007669"/>
    <property type="project" value="InterPro"/>
</dbReference>
<dbReference type="SUPFAM" id="SSF161098">
    <property type="entry name" value="MetI-like"/>
    <property type="match status" value="1"/>
</dbReference>
<dbReference type="PROSITE" id="PS50928">
    <property type="entry name" value="ABC_TM1"/>
    <property type="match status" value="1"/>
</dbReference>
<dbReference type="RefSeq" id="WP_226393122.1">
    <property type="nucleotide sequence ID" value="NZ_JADCKB010000018.1"/>
</dbReference>
<keyword evidence="3" id="KW-1003">Cell membrane</keyword>
<keyword evidence="4 7" id="KW-0812">Transmembrane</keyword>
<accession>A0A9D5R9J5</accession>
<evidence type="ECO:0000256" key="1">
    <source>
        <dbReference type="ARBA" id="ARBA00004651"/>
    </source>
</evidence>
<reference evidence="9" key="1">
    <citation type="submission" date="2020-10" db="EMBL/GenBank/DDBJ databases">
        <title>ChiBAC.</title>
        <authorList>
            <person name="Zenner C."/>
            <person name="Hitch T.C.A."/>
            <person name="Clavel T."/>
        </authorList>
    </citation>
    <scope>NUCLEOTIDE SEQUENCE</scope>
    <source>
        <strain evidence="9">DSM 107454</strain>
    </source>
</reference>
<evidence type="ECO:0000256" key="5">
    <source>
        <dbReference type="ARBA" id="ARBA00022989"/>
    </source>
</evidence>
<evidence type="ECO:0000256" key="3">
    <source>
        <dbReference type="ARBA" id="ARBA00022475"/>
    </source>
</evidence>
<sequence>MTAKKNIFQIVMNGLFILLAFLCVIPVILVVITSLTEQSTLTNNGYSFFPQQWSFEAYRYIWSSAKHTILNAYVVTIFTTVSGTVMGVLIVALYAYPLSRNDFKYRNLFAFFSFFTMLFSGGMVSWYMICANVLRLSNTIWALILPSVMNSWYVVILRTFFATSIPAELIDSAKIDGANEYTILFKVVLPLSLPGIATIALFFTLSFWNDWYNSLMFITNEKLRNLQFLLQSMLSKIQMLNEADGNAYITESLANVPTDNVRMALCMVAAGPILVVYPFFQKYFIQGLTVGAVKG</sequence>
<keyword evidence="10" id="KW-1185">Reference proteome</keyword>